<dbReference type="AlphaFoldDB" id="A0AAN9LC60"/>
<protein>
    <submittedName>
        <fullName evidence="1">Uncharacterized protein</fullName>
    </submittedName>
</protein>
<evidence type="ECO:0000313" key="2">
    <source>
        <dbReference type="Proteomes" id="UP001374584"/>
    </source>
</evidence>
<gene>
    <name evidence="1" type="ORF">VNO80_28321</name>
</gene>
<dbReference type="EMBL" id="JAYMYR010000011">
    <property type="protein sequence ID" value="KAK7331584.1"/>
    <property type="molecule type" value="Genomic_DNA"/>
</dbReference>
<organism evidence="1 2">
    <name type="scientific">Phaseolus coccineus</name>
    <name type="common">Scarlet runner bean</name>
    <name type="synonym">Phaseolus multiflorus</name>
    <dbReference type="NCBI Taxonomy" id="3886"/>
    <lineage>
        <taxon>Eukaryota</taxon>
        <taxon>Viridiplantae</taxon>
        <taxon>Streptophyta</taxon>
        <taxon>Embryophyta</taxon>
        <taxon>Tracheophyta</taxon>
        <taxon>Spermatophyta</taxon>
        <taxon>Magnoliopsida</taxon>
        <taxon>eudicotyledons</taxon>
        <taxon>Gunneridae</taxon>
        <taxon>Pentapetalae</taxon>
        <taxon>rosids</taxon>
        <taxon>fabids</taxon>
        <taxon>Fabales</taxon>
        <taxon>Fabaceae</taxon>
        <taxon>Papilionoideae</taxon>
        <taxon>50 kb inversion clade</taxon>
        <taxon>NPAAA clade</taxon>
        <taxon>indigoferoid/millettioid clade</taxon>
        <taxon>Phaseoleae</taxon>
        <taxon>Phaseolus</taxon>
    </lineage>
</organism>
<reference evidence="1 2" key="1">
    <citation type="submission" date="2024-01" db="EMBL/GenBank/DDBJ databases">
        <title>The genomes of 5 underutilized Papilionoideae crops provide insights into root nodulation and disease resistanc.</title>
        <authorList>
            <person name="Jiang F."/>
        </authorList>
    </citation>
    <scope>NUCLEOTIDE SEQUENCE [LARGE SCALE GENOMIC DNA]</scope>
    <source>
        <strain evidence="1">JINMINGXINNONG_FW02</strain>
        <tissue evidence="1">Leaves</tissue>
    </source>
</reference>
<comment type="caution">
    <text evidence="1">The sequence shown here is derived from an EMBL/GenBank/DDBJ whole genome shotgun (WGS) entry which is preliminary data.</text>
</comment>
<sequence>MLCNCNCISIIHSERSNILDQIHADFLPSLLVFITKSTPLLTYISKLKAIMTSFVGEWSKRKNLVMQSVRKFCRVI</sequence>
<proteinExistence type="predicted"/>
<keyword evidence="2" id="KW-1185">Reference proteome</keyword>
<accession>A0AAN9LC60</accession>
<dbReference type="Proteomes" id="UP001374584">
    <property type="component" value="Unassembled WGS sequence"/>
</dbReference>
<name>A0AAN9LC60_PHACN</name>
<evidence type="ECO:0000313" key="1">
    <source>
        <dbReference type="EMBL" id="KAK7331584.1"/>
    </source>
</evidence>